<evidence type="ECO:0000256" key="3">
    <source>
        <dbReference type="ARBA" id="ARBA00022840"/>
    </source>
</evidence>
<dbReference type="SUPFAM" id="SSF52540">
    <property type="entry name" value="P-loop containing nucleoside triphosphate hydrolases"/>
    <property type="match status" value="1"/>
</dbReference>
<dbReference type="PIRSF" id="PIRSF003073">
    <property type="entry name" value="DNAC_TnpB_IstB"/>
    <property type="match status" value="1"/>
</dbReference>
<organism evidence="5 6">
    <name type="scientific">Desulfoglaeba alkanexedens ALDC</name>
    <dbReference type="NCBI Taxonomy" id="980445"/>
    <lineage>
        <taxon>Bacteria</taxon>
        <taxon>Pseudomonadati</taxon>
        <taxon>Thermodesulfobacteriota</taxon>
        <taxon>Syntrophobacteria</taxon>
        <taxon>Syntrophobacterales</taxon>
        <taxon>Syntrophobacteraceae</taxon>
        <taxon>Desulfoglaeba</taxon>
    </lineage>
</organism>
<reference evidence="5 6" key="2">
    <citation type="submission" date="2019-05" db="EMBL/GenBank/DDBJ databases">
        <authorList>
            <person name="Suflita J.M."/>
            <person name="Marks C.R."/>
        </authorList>
    </citation>
    <scope>NUCLEOTIDE SEQUENCE [LARGE SCALE GENOMIC DNA]</scope>
    <source>
        <strain evidence="5 6">ALDC</strain>
    </source>
</reference>
<dbReference type="PANTHER" id="PTHR30050">
    <property type="entry name" value="CHROMOSOMAL REPLICATION INITIATOR PROTEIN DNAA"/>
    <property type="match status" value="1"/>
</dbReference>
<sequence>MELAGLLEKMKMEHLLSQIDSVCEQASKRDLSYKDFLAEALQAEWRGRHGKAVEARLKMARFPWVKTLEQFDFSFQPSIDRKVIRELSGLSFVDRAENVILLGPPGVGKTHLSISLGVKAVEAGYRVLFLTLESMLTRLTRARMENRVERQLQQFVYPRVLIIDEMGYLPMSRDEAGLFFRLLTRRYEKASLIITSNKSFVDWGEIFNDQVLATAILDRLLHHCTTLNIKGDSFRLKEKRKAGLVGAGPAIPGADGLWAKSGRERRVFECSAGRLG</sequence>
<dbReference type="EMBL" id="CP040098">
    <property type="protein sequence ID" value="QCQ22818.1"/>
    <property type="molecule type" value="Genomic_DNA"/>
</dbReference>
<dbReference type="InterPro" id="IPR028350">
    <property type="entry name" value="DNAC/IstB-like"/>
</dbReference>
<dbReference type="OrthoDB" id="8150723at2"/>
<keyword evidence="6" id="KW-1185">Reference proteome</keyword>
<feature type="domain" description="AAA+ ATPase" evidence="4">
    <location>
        <begin position="95"/>
        <end position="227"/>
    </location>
</feature>
<dbReference type="RefSeq" id="WP_137425101.1">
    <property type="nucleotide sequence ID" value="NZ_CP040098.1"/>
</dbReference>
<evidence type="ECO:0000256" key="2">
    <source>
        <dbReference type="ARBA" id="ARBA00022741"/>
    </source>
</evidence>
<dbReference type="InterPro" id="IPR002611">
    <property type="entry name" value="IstB_ATP-bd"/>
</dbReference>
<dbReference type="AlphaFoldDB" id="A0A4P8L4F7"/>
<dbReference type="NCBIfam" id="NF038214">
    <property type="entry name" value="IS21_help_AAA"/>
    <property type="match status" value="1"/>
</dbReference>
<dbReference type="GO" id="GO:0005524">
    <property type="term" value="F:ATP binding"/>
    <property type="evidence" value="ECO:0007669"/>
    <property type="project" value="UniProtKB-KW"/>
</dbReference>
<evidence type="ECO:0000313" key="5">
    <source>
        <dbReference type="EMBL" id="QCQ22818.1"/>
    </source>
</evidence>
<dbReference type="PANTHER" id="PTHR30050:SF4">
    <property type="entry name" value="ATP-BINDING PROTEIN RV3427C IN INSERTION SEQUENCE-RELATED"/>
    <property type="match status" value="1"/>
</dbReference>
<dbReference type="Pfam" id="PF01695">
    <property type="entry name" value="IstB_IS21"/>
    <property type="match status" value="1"/>
</dbReference>
<evidence type="ECO:0000259" key="4">
    <source>
        <dbReference type="SMART" id="SM00382"/>
    </source>
</evidence>
<dbReference type="GO" id="GO:0006260">
    <property type="term" value="P:DNA replication"/>
    <property type="evidence" value="ECO:0007669"/>
    <property type="project" value="TreeGrafter"/>
</dbReference>
<protein>
    <submittedName>
        <fullName evidence="5">AAA family ATPase</fullName>
    </submittedName>
</protein>
<accession>A0A4P8L4F7</accession>
<name>A0A4P8L4F7_9BACT</name>
<dbReference type="InterPro" id="IPR047661">
    <property type="entry name" value="IstB"/>
</dbReference>
<proteinExistence type="inferred from homology"/>
<evidence type="ECO:0000256" key="1">
    <source>
        <dbReference type="ARBA" id="ARBA00008059"/>
    </source>
</evidence>
<keyword evidence="3" id="KW-0067">ATP-binding</keyword>
<evidence type="ECO:0000313" key="6">
    <source>
        <dbReference type="Proteomes" id="UP000298602"/>
    </source>
</evidence>
<dbReference type="Proteomes" id="UP000298602">
    <property type="component" value="Chromosome"/>
</dbReference>
<gene>
    <name evidence="5" type="ORF">FDQ92_11915</name>
</gene>
<dbReference type="Gene3D" id="3.40.50.300">
    <property type="entry name" value="P-loop containing nucleotide triphosphate hydrolases"/>
    <property type="match status" value="1"/>
</dbReference>
<reference evidence="5 6" key="1">
    <citation type="submission" date="2019-05" db="EMBL/GenBank/DDBJ databases">
        <title>The Complete Genome Sequence of the n-alkane-degrading Desulfoglaeba alkanexedens ALDC reveals multiple alkylsuccinate synthase gene clusters.</title>
        <authorList>
            <person name="Callaghan A.V."/>
            <person name="Davidova I.A."/>
            <person name="Duncan K.E."/>
            <person name="Morris B."/>
            <person name="McInerney M.J."/>
        </authorList>
    </citation>
    <scope>NUCLEOTIDE SEQUENCE [LARGE SCALE GENOMIC DNA]</scope>
    <source>
        <strain evidence="5 6">ALDC</strain>
    </source>
</reference>
<dbReference type="KEGG" id="dax:FDQ92_11915"/>
<dbReference type="SMART" id="SM00382">
    <property type="entry name" value="AAA"/>
    <property type="match status" value="1"/>
</dbReference>
<keyword evidence="2" id="KW-0547">Nucleotide-binding</keyword>
<comment type="similarity">
    <text evidence="1">Belongs to the IS21/IS1162 putative ATP-binding protein family.</text>
</comment>
<dbReference type="InterPro" id="IPR027417">
    <property type="entry name" value="P-loop_NTPase"/>
</dbReference>
<dbReference type="CDD" id="cd00009">
    <property type="entry name" value="AAA"/>
    <property type="match status" value="1"/>
</dbReference>
<dbReference type="InterPro" id="IPR003593">
    <property type="entry name" value="AAA+_ATPase"/>
</dbReference>